<evidence type="ECO:0000313" key="1">
    <source>
        <dbReference type="EMBL" id="RHC50648.1"/>
    </source>
</evidence>
<dbReference type="Proteomes" id="UP000283975">
    <property type="component" value="Unassembled WGS sequence"/>
</dbReference>
<accession>A0A414ALX8</accession>
<dbReference type="EMBL" id="QSHZ01000036">
    <property type="protein sequence ID" value="RHC50648.1"/>
    <property type="molecule type" value="Genomic_DNA"/>
</dbReference>
<organism evidence="1 2">
    <name type="scientific">Enterocloster bolteae</name>
    <dbReference type="NCBI Taxonomy" id="208479"/>
    <lineage>
        <taxon>Bacteria</taxon>
        <taxon>Bacillati</taxon>
        <taxon>Bacillota</taxon>
        <taxon>Clostridia</taxon>
        <taxon>Lachnospirales</taxon>
        <taxon>Lachnospiraceae</taxon>
        <taxon>Enterocloster</taxon>
    </lineage>
</organism>
<reference evidence="1 2" key="1">
    <citation type="submission" date="2018-08" db="EMBL/GenBank/DDBJ databases">
        <title>A genome reference for cultivated species of the human gut microbiota.</title>
        <authorList>
            <person name="Zou Y."/>
            <person name="Xue W."/>
            <person name="Luo G."/>
        </authorList>
    </citation>
    <scope>NUCLEOTIDE SEQUENCE [LARGE SCALE GENOMIC DNA]</scope>
    <source>
        <strain evidence="1 2">AM35-14</strain>
    </source>
</reference>
<gene>
    <name evidence="1" type="ORF">DW839_25660</name>
</gene>
<protein>
    <submittedName>
        <fullName evidence="1">Uncharacterized protein</fullName>
    </submittedName>
</protein>
<sequence length="59" mass="6636">MIEGAYVQYQSAKAAEDMFCEMRLLINDIMMNHIHFISDETAATVLDLAIRIGEAEDGE</sequence>
<comment type="caution">
    <text evidence="1">The sequence shown here is derived from an EMBL/GenBank/DDBJ whole genome shotgun (WGS) entry which is preliminary data.</text>
</comment>
<dbReference type="AlphaFoldDB" id="A0A414ALX8"/>
<dbReference type="RefSeq" id="WP_119205693.1">
    <property type="nucleotide sequence ID" value="NZ_JAQEEO010000005.1"/>
</dbReference>
<evidence type="ECO:0000313" key="2">
    <source>
        <dbReference type="Proteomes" id="UP000283975"/>
    </source>
</evidence>
<name>A0A414ALX8_9FIRM</name>
<proteinExistence type="predicted"/>